<accession>A0AA36IDC9</accession>
<keyword evidence="2" id="KW-1133">Transmembrane helix</keyword>
<protein>
    <submittedName>
        <fullName evidence="3">Uncharacterized protein</fullName>
    </submittedName>
</protein>
<dbReference type="AlphaFoldDB" id="A0AA36IDC9"/>
<feature type="compositionally biased region" description="Basic and acidic residues" evidence="1">
    <location>
        <begin position="235"/>
        <end position="253"/>
    </location>
</feature>
<dbReference type="Proteomes" id="UP001178507">
    <property type="component" value="Unassembled WGS sequence"/>
</dbReference>
<gene>
    <name evidence="3" type="ORF">EVOR1521_LOCUS12205</name>
</gene>
<organism evidence="3 4">
    <name type="scientific">Effrenium voratum</name>
    <dbReference type="NCBI Taxonomy" id="2562239"/>
    <lineage>
        <taxon>Eukaryota</taxon>
        <taxon>Sar</taxon>
        <taxon>Alveolata</taxon>
        <taxon>Dinophyceae</taxon>
        <taxon>Suessiales</taxon>
        <taxon>Symbiodiniaceae</taxon>
        <taxon>Effrenium</taxon>
    </lineage>
</organism>
<keyword evidence="4" id="KW-1185">Reference proteome</keyword>
<feature type="transmembrane region" description="Helical" evidence="2">
    <location>
        <begin position="477"/>
        <end position="502"/>
    </location>
</feature>
<evidence type="ECO:0000313" key="4">
    <source>
        <dbReference type="Proteomes" id="UP001178507"/>
    </source>
</evidence>
<dbReference type="EMBL" id="CAUJNA010001260">
    <property type="protein sequence ID" value="CAJ1385647.1"/>
    <property type="molecule type" value="Genomic_DNA"/>
</dbReference>
<keyword evidence="2" id="KW-0812">Transmembrane</keyword>
<evidence type="ECO:0000256" key="1">
    <source>
        <dbReference type="SAM" id="MobiDB-lite"/>
    </source>
</evidence>
<evidence type="ECO:0000256" key="2">
    <source>
        <dbReference type="SAM" id="Phobius"/>
    </source>
</evidence>
<proteinExistence type="predicted"/>
<feature type="compositionally biased region" description="Basic and acidic residues" evidence="1">
    <location>
        <begin position="204"/>
        <end position="217"/>
    </location>
</feature>
<evidence type="ECO:0000313" key="3">
    <source>
        <dbReference type="EMBL" id="CAJ1385647.1"/>
    </source>
</evidence>
<sequence>MAERRHQARLVEILWLQEAEQEYERVTVAVTLRPELAEIGTGWKQISETRWAVKLFDMNFTDVAASLPRAEVDSKIEELQKPTEMIALAHQGYQARRDVPAEALVPVDEHEVEFEGKMLTMKANGAVERAVQALRYQCNIFLAQMEEGVSQQSKSGMQGWQRHSEACPGITLVTLEVIWDLEGRGDRATGEEDEAASDPETVIPDERTATHERKGESEDQSEPAANPRVVPPESARVRDPAEEERDAKAAKDEVLELPYDEQQAETMIEHDHQLTGDVEAEQGFKSSEGFNGLLHVDEMLGIGTEDFIMERLVPAVESRYKVTYELITKPGQVLWMQQRVAQGFFQVGTVPTATNVADLNTKTLSRDRVKILSFLVGVVSGEFEGETEEWVPVGFGEYEALMMKENTRLAIRRIRSDLSGHEVFEGASSTSITQTAKRVFAAGMISVLLQPGGSEKIEHDALSRDNEPNGLNNQHDWIMDAIFFCSIAWMAVCISYGCFYLMKCGYGKISAWFGTAKVKEENIVFITEFGKHYHRRNCKWLVKSILIEIEENTAVARHYKKCHTCHYLDRNAVVATLTETADFGFSGFDDAGSCDAACHRFSSLVQILPQKCRRRLA</sequence>
<feature type="region of interest" description="Disordered" evidence="1">
    <location>
        <begin position="186"/>
        <end position="253"/>
    </location>
</feature>
<name>A0AA36IDC9_9DINO</name>
<comment type="caution">
    <text evidence="3">The sequence shown here is derived from an EMBL/GenBank/DDBJ whole genome shotgun (WGS) entry which is preliminary data.</text>
</comment>
<reference evidence="3" key="1">
    <citation type="submission" date="2023-08" db="EMBL/GenBank/DDBJ databases">
        <authorList>
            <person name="Chen Y."/>
            <person name="Shah S."/>
            <person name="Dougan E. K."/>
            <person name="Thang M."/>
            <person name="Chan C."/>
        </authorList>
    </citation>
    <scope>NUCLEOTIDE SEQUENCE</scope>
</reference>
<keyword evidence="2" id="KW-0472">Membrane</keyword>